<dbReference type="EMBL" id="LOHG01000001">
    <property type="protein sequence ID" value="MCI8208397.1"/>
    <property type="molecule type" value="Genomic_DNA"/>
</dbReference>
<comment type="caution">
    <text evidence="2">The sequence shown here is derived from an EMBL/GenBank/DDBJ whole genome shotgun (WGS) entry which is preliminary data.</text>
</comment>
<organism evidence="2 3">
    <name type="scientific">Pseudomonas maioricensis</name>
    <dbReference type="NCBI Taxonomy" id="1766623"/>
    <lineage>
        <taxon>Bacteria</taxon>
        <taxon>Pseudomonadati</taxon>
        <taxon>Pseudomonadota</taxon>
        <taxon>Gammaproteobacteria</taxon>
        <taxon>Pseudomonadales</taxon>
        <taxon>Pseudomonadaceae</taxon>
        <taxon>Pseudomonas</taxon>
    </lineage>
</organism>
<evidence type="ECO:0008006" key="4">
    <source>
        <dbReference type="Google" id="ProtNLM"/>
    </source>
</evidence>
<proteinExistence type="predicted"/>
<reference evidence="2 3" key="1">
    <citation type="submission" date="2015-12" db="EMBL/GenBank/DDBJ databases">
        <title>Phylogenomics in the description of a new species in the Pseudomonas syringae group.</title>
        <authorList>
            <person name="Busquets A."/>
            <person name="Gomila M."/>
            <person name="Beiki F."/>
            <person name="Rahimian H."/>
            <person name="Mulet M."/>
            <person name="Sanchez D."/>
            <person name="Garcia-Valdes E."/>
            <person name="Lalucat J."/>
        </authorList>
    </citation>
    <scope>NUCLEOTIDE SEQUENCE [LARGE SCALE GENOMIC DNA]</scope>
    <source>
        <strain evidence="2 3">S25</strain>
    </source>
</reference>
<dbReference type="RefSeq" id="WP_243244313.1">
    <property type="nucleotide sequence ID" value="NZ_LOHG01000001.1"/>
</dbReference>
<protein>
    <recommendedName>
        <fullName evidence="4">Halovibrin HvnA</fullName>
    </recommendedName>
</protein>
<sequence>MTKLHSLLLSLALVGCTSTAVNDAPTAMRTPELQAVGISGIGEDAQRHLTNRYADTAVTCGAPSRPAFLCNGVLIRGTSYKAGRHSWDNSPANHTSGGVSFSYLRKDSKYQKLAYGYSNGYIFLPVYHAGNKITPEILCAFPLDAGTSARVNKGCGAYTGIPGSAACQAQGIYTAAAWYNHFRASGSTRAAQCGFDVRDALNDSAAAAFDAMIKGMALINVESFATQNELRLAVWQDGLGKVLPLEAFFYVNSTPQGLIDAQNDQRDFKSATGISLPIISLWLPGTPASQATFRYLAGDQVIPIP</sequence>
<accession>A0ABS9ZFQ7</accession>
<gene>
    <name evidence="2" type="ORF">AUC61_02510</name>
</gene>
<feature type="chain" id="PRO_5045996855" description="Halovibrin HvnA" evidence="1">
    <location>
        <begin position="21"/>
        <end position="305"/>
    </location>
</feature>
<keyword evidence="3" id="KW-1185">Reference proteome</keyword>
<evidence type="ECO:0000313" key="3">
    <source>
        <dbReference type="Proteomes" id="UP001320513"/>
    </source>
</evidence>
<dbReference type="PROSITE" id="PS51257">
    <property type="entry name" value="PROKAR_LIPOPROTEIN"/>
    <property type="match status" value="1"/>
</dbReference>
<name>A0ABS9ZFQ7_9PSED</name>
<feature type="signal peptide" evidence="1">
    <location>
        <begin position="1"/>
        <end position="20"/>
    </location>
</feature>
<evidence type="ECO:0000313" key="2">
    <source>
        <dbReference type="EMBL" id="MCI8208397.1"/>
    </source>
</evidence>
<evidence type="ECO:0000256" key="1">
    <source>
        <dbReference type="SAM" id="SignalP"/>
    </source>
</evidence>
<keyword evidence="1" id="KW-0732">Signal</keyword>
<dbReference type="Proteomes" id="UP001320513">
    <property type="component" value="Unassembled WGS sequence"/>
</dbReference>